<protein>
    <submittedName>
        <fullName evidence="1">Uncharacterized protein</fullName>
    </submittedName>
</protein>
<reference evidence="2" key="1">
    <citation type="submission" date="2016-10" db="EMBL/GenBank/DDBJ databases">
        <authorList>
            <person name="Varghese N."/>
            <person name="Submissions S."/>
        </authorList>
    </citation>
    <scope>NUCLEOTIDE SEQUENCE [LARGE SCALE GENOMIC DNA]</scope>
    <source>
        <strain evidence="2">CGMCC 1.11014</strain>
    </source>
</reference>
<accession>A0A1I7KP43</accession>
<sequence>MALEPLTPGPGAADDAELRDLGRRFWATLPLTAAGTAAPAMAGP</sequence>
<dbReference type="STRING" id="1035707.SAMN05216552_101876"/>
<dbReference type="EMBL" id="FPBO01000018">
    <property type="protein sequence ID" value="SFU99134.1"/>
    <property type="molecule type" value="Genomic_DNA"/>
</dbReference>
<gene>
    <name evidence="1" type="ORF">SAMN05216552_101876</name>
</gene>
<proteinExistence type="predicted"/>
<name>A0A1I7KP43_9BURK</name>
<dbReference type="Proteomes" id="UP000199391">
    <property type="component" value="Unassembled WGS sequence"/>
</dbReference>
<dbReference type="AlphaFoldDB" id="A0A1I7KP43"/>
<organism evidence="1 2">
    <name type="scientific">Pseudoduganella namucuonensis</name>
    <dbReference type="NCBI Taxonomy" id="1035707"/>
    <lineage>
        <taxon>Bacteria</taxon>
        <taxon>Pseudomonadati</taxon>
        <taxon>Pseudomonadota</taxon>
        <taxon>Betaproteobacteria</taxon>
        <taxon>Burkholderiales</taxon>
        <taxon>Oxalobacteraceae</taxon>
        <taxon>Telluria group</taxon>
        <taxon>Pseudoduganella</taxon>
    </lineage>
</organism>
<evidence type="ECO:0000313" key="2">
    <source>
        <dbReference type="Proteomes" id="UP000199391"/>
    </source>
</evidence>
<keyword evidence="2" id="KW-1185">Reference proteome</keyword>
<evidence type="ECO:0000313" key="1">
    <source>
        <dbReference type="EMBL" id="SFU99134.1"/>
    </source>
</evidence>